<dbReference type="GeneID" id="20822693"/>
<keyword evidence="3" id="KW-1185">Reference proteome</keyword>
<evidence type="ECO:0000313" key="3">
    <source>
        <dbReference type="Proteomes" id="UP000008065"/>
    </source>
</evidence>
<organism evidence="2 3">
    <name type="scientific">Neurospora tetrasperma (strain FGSC 2508 / ATCC MYA-4615 / P0657)</name>
    <dbReference type="NCBI Taxonomy" id="510951"/>
    <lineage>
        <taxon>Eukaryota</taxon>
        <taxon>Fungi</taxon>
        <taxon>Dikarya</taxon>
        <taxon>Ascomycota</taxon>
        <taxon>Pezizomycotina</taxon>
        <taxon>Sordariomycetes</taxon>
        <taxon>Sordariomycetidae</taxon>
        <taxon>Sordariales</taxon>
        <taxon>Sordariaceae</taxon>
        <taxon>Neurospora</taxon>
    </lineage>
</organism>
<dbReference type="AlphaFoldDB" id="F8MY03"/>
<protein>
    <submittedName>
        <fullName evidence="2">Uncharacterized protein</fullName>
    </submittedName>
</protein>
<reference evidence="3" key="1">
    <citation type="journal article" date="2011" name="Genetics">
        <title>Massive changes in genome architecture accompany the transition to self-fertility in the filamentous fungus Neurospora tetrasperma.</title>
        <authorList>
            <person name="Ellison C.E."/>
            <person name="Stajich J.E."/>
            <person name="Jacobson D.J."/>
            <person name="Natvig D.O."/>
            <person name="Lapidus A."/>
            <person name="Foster B."/>
            <person name="Aerts A."/>
            <person name="Riley R."/>
            <person name="Lindquist E.A."/>
            <person name="Grigoriev I.V."/>
            <person name="Taylor J.W."/>
        </authorList>
    </citation>
    <scope>NUCLEOTIDE SEQUENCE [LARGE SCALE GENOMIC DNA]</scope>
    <source>
        <strain evidence="3">FGSC 2508 / P0657</strain>
    </source>
</reference>
<accession>F8MY03</accession>
<dbReference type="Proteomes" id="UP000008065">
    <property type="component" value="Unassembled WGS sequence"/>
</dbReference>
<dbReference type="KEGG" id="nte:NEUTE1DRAFT113559"/>
<dbReference type="EMBL" id="GL891382">
    <property type="protein sequence ID" value="EGO51485.1"/>
    <property type="molecule type" value="Genomic_DNA"/>
</dbReference>
<evidence type="ECO:0000256" key="1">
    <source>
        <dbReference type="SAM" id="MobiDB-lite"/>
    </source>
</evidence>
<dbReference type="HOGENOM" id="CLU_956751_0_0_1"/>
<sequence>MATKVLDAKPHNAKTTFTDCRGGYNENVHPFIFVCDHCPSTNCPSRSVSNPRELSSLGNFKQSQNVYPQIHEHSSTSTAVQHRSRNTDCVGVYGLKMSNSGQDRISPKAIKELFERGIGSRETCKNRYIYPEFYDKIRWEEVKSYSPAYQDKLREFVGNPSRLLPISSERKSAEGKAQKEGTRRKLPTETPQTLDSDCDPSAFDITVEGDQNHCSRVNMACGAFAFSSLRTDLGELAREHKGPTLNRRAVNGRPTKRLQILPHKGGERNRKKLEWKTDKKAIETLGPRHHL</sequence>
<gene>
    <name evidence="2" type="ORF">NEUTE1DRAFT_113559</name>
</gene>
<name>F8MY03_NEUT8</name>
<evidence type="ECO:0000313" key="2">
    <source>
        <dbReference type="EMBL" id="EGO51485.1"/>
    </source>
</evidence>
<dbReference type="RefSeq" id="XP_009855124.1">
    <property type="nucleotide sequence ID" value="XM_009856822.1"/>
</dbReference>
<feature type="compositionally biased region" description="Basic and acidic residues" evidence="1">
    <location>
        <begin position="168"/>
        <end position="187"/>
    </location>
</feature>
<feature type="region of interest" description="Disordered" evidence="1">
    <location>
        <begin position="164"/>
        <end position="197"/>
    </location>
</feature>
<proteinExistence type="predicted"/>
<dbReference type="VEuPathDB" id="FungiDB:NEUTE1DRAFT_113559"/>